<dbReference type="EMBL" id="BSFE01000003">
    <property type="protein sequence ID" value="GLK51973.1"/>
    <property type="molecule type" value="Genomic_DNA"/>
</dbReference>
<sequence length="209" mass="22659">MSGRSRRYVLMLVFLSALAVCAVSMRYFMASADAYPFEEQAAVYAANRTALLVHVAGGMLALLAGPVQFLRGLRERRPVLHRINGWVYALAVVSASASGLALSGHAFGPPSNKAAFAMLAVLWFIATATGIRAVIAGDLLQHRRWMIRSYALAFSGVTLRAETLLLAVAADMEFAAAYGIAAWLCWVGNLLVAEWLILRWPPGRRGLHA</sequence>
<protein>
    <recommendedName>
        <fullName evidence="4">DUF2306 domain-containing protein</fullName>
    </recommendedName>
</protein>
<keyword evidence="3" id="KW-1185">Reference proteome</keyword>
<proteinExistence type="predicted"/>
<accession>A0A9W6MNE3</accession>
<feature type="transmembrane region" description="Helical" evidence="1">
    <location>
        <begin position="85"/>
        <end position="108"/>
    </location>
</feature>
<dbReference type="Pfam" id="PF10067">
    <property type="entry name" value="DUF2306"/>
    <property type="match status" value="1"/>
</dbReference>
<organism evidence="2 3">
    <name type="scientific">Maricaulis virginensis</name>
    <dbReference type="NCBI Taxonomy" id="144022"/>
    <lineage>
        <taxon>Bacteria</taxon>
        <taxon>Pseudomonadati</taxon>
        <taxon>Pseudomonadota</taxon>
        <taxon>Alphaproteobacteria</taxon>
        <taxon>Maricaulales</taxon>
        <taxon>Maricaulaceae</taxon>
        <taxon>Maricaulis</taxon>
    </lineage>
</organism>
<feature type="transmembrane region" description="Helical" evidence="1">
    <location>
        <begin position="50"/>
        <end position="73"/>
    </location>
</feature>
<keyword evidence="1" id="KW-0472">Membrane</keyword>
<dbReference type="RefSeq" id="WP_271186336.1">
    <property type="nucleotide sequence ID" value="NZ_BSFE01000003.1"/>
</dbReference>
<dbReference type="Proteomes" id="UP001143486">
    <property type="component" value="Unassembled WGS sequence"/>
</dbReference>
<feature type="transmembrane region" description="Helical" evidence="1">
    <location>
        <begin position="176"/>
        <end position="198"/>
    </location>
</feature>
<reference evidence="2" key="2">
    <citation type="submission" date="2023-01" db="EMBL/GenBank/DDBJ databases">
        <authorList>
            <person name="Sun Q."/>
            <person name="Evtushenko L."/>
        </authorList>
    </citation>
    <scope>NUCLEOTIDE SEQUENCE</scope>
    <source>
        <strain evidence="2">VKM B-1513</strain>
    </source>
</reference>
<keyword evidence="1" id="KW-1133">Transmembrane helix</keyword>
<gene>
    <name evidence="2" type="ORF">GCM10017621_14810</name>
</gene>
<dbReference type="AlphaFoldDB" id="A0A9W6MNE3"/>
<evidence type="ECO:0000313" key="2">
    <source>
        <dbReference type="EMBL" id="GLK51973.1"/>
    </source>
</evidence>
<name>A0A9W6MNE3_9PROT</name>
<evidence type="ECO:0000313" key="3">
    <source>
        <dbReference type="Proteomes" id="UP001143486"/>
    </source>
</evidence>
<dbReference type="InterPro" id="IPR018750">
    <property type="entry name" value="DUF2306_membrane"/>
</dbReference>
<keyword evidence="1" id="KW-0812">Transmembrane</keyword>
<evidence type="ECO:0008006" key="4">
    <source>
        <dbReference type="Google" id="ProtNLM"/>
    </source>
</evidence>
<feature type="transmembrane region" description="Helical" evidence="1">
    <location>
        <begin position="147"/>
        <end position="170"/>
    </location>
</feature>
<evidence type="ECO:0000256" key="1">
    <source>
        <dbReference type="SAM" id="Phobius"/>
    </source>
</evidence>
<comment type="caution">
    <text evidence="2">The sequence shown here is derived from an EMBL/GenBank/DDBJ whole genome shotgun (WGS) entry which is preliminary data.</text>
</comment>
<reference evidence="2" key="1">
    <citation type="journal article" date="2014" name="Int. J. Syst. Evol. Microbiol.">
        <title>Complete genome sequence of Corynebacterium casei LMG S-19264T (=DSM 44701T), isolated from a smear-ripened cheese.</title>
        <authorList>
            <consortium name="US DOE Joint Genome Institute (JGI-PGF)"/>
            <person name="Walter F."/>
            <person name="Albersmeier A."/>
            <person name="Kalinowski J."/>
            <person name="Ruckert C."/>
        </authorList>
    </citation>
    <scope>NUCLEOTIDE SEQUENCE</scope>
    <source>
        <strain evidence="2">VKM B-1513</strain>
    </source>
</reference>
<feature type="transmembrane region" description="Helical" evidence="1">
    <location>
        <begin position="114"/>
        <end position="135"/>
    </location>
</feature>